<dbReference type="PANTHER" id="PTHR24346:SF82">
    <property type="entry name" value="KP78A-RELATED"/>
    <property type="match status" value="1"/>
</dbReference>
<evidence type="ECO:0000259" key="10">
    <source>
        <dbReference type="PROSITE" id="PS50011"/>
    </source>
</evidence>
<keyword evidence="2" id="KW-0723">Serine/threonine-protein kinase</keyword>
<accession>T1EQ47</accession>
<protein>
    <recommendedName>
        <fullName evidence="1">non-specific serine/threonine protein kinase</fullName>
        <ecNumber evidence="1">2.7.11.1</ecNumber>
    </recommendedName>
</protein>
<evidence type="ECO:0000313" key="11">
    <source>
        <dbReference type="EMBL" id="ESO06193.1"/>
    </source>
</evidence>
<reference evidence="11 13" key="2">
    <citation type="journal article" date="2013" name="Nature">
        <title>Insights into bilaterian evolution from three spiralian genomes.</title>
        <authorList>
            <person name="Simakov O."/>
            <person name="Marletaz F."/>
            <person name="Cho S.J."/>
            <person name="Edsinger-Gonzales E."/>
            <person name="Havlak P."/>
            <person name="Hellsten U."/>
            <person name="Kuo D.H."/>
            <person name="Larsson T."/>
            <person name="Lv J."/>
            <person name="Arendt D."/>
            <person name="Savage R."/>
            <person name="Osoegawa K."/>
            <person name="de Jong P."/>
            <person name="Grimwood J."/>
            <person name="Chapman J.A."/>
            <person name="Shapiro H."/>
            <person name="Aerts A."/>
            <person name="Otillar R.P."/>
            <person name="Terry A.Y."/>
            <person name="Boore J.L."/>
            <person name="Grigoriev I.V."/>
            <person name="Lindberg D.R."/>
            <person name="Seaver E.C."/>
            <person name="Weisblat D.A."/>
            <person name="Putnam N.H."/>
            <person name="Rokhsar D.S."/>
        </authorList>
    </citation>
    <scope>NUCLEOTIDE SEQUENCE</scope>
</reference>
<dbReference type="FunFam" id="3.30.200.20:FF:000003">
    <property type="entry name" value="Non-specific serine/threonine protein kinase"/>
    <property type="match status" value="1"/>
</dbReference>
<comment type="catalytic activity">
    <reaction evidence="7">
        <text>L-threonyl-[protein] + ATP = O-phospho-L-threonyl-[protein] + ADP + H(+)</text>
        <dbReference type="Rhea" id="RHEA:46608"/>
        <dbReference type="Rhea" id="RHEA-COMP:11060"/>
        <dbReference type="Rhea" id="RHEA-COMP:11605"/>
        <dbReference type="ChEBI" id="CHEBI:15378"/>
        <dbReference type="ChEBI" id="CHEBI:30013"/>
        <dbReference type="ChEBI" id="CHEBI:30616"/>
        <dbReference type="ChEBI" id="CHEBI:61977"/>
        <dbReference type="ChEBI" id="CHEBI:456216"/>
        <dbReference type="EC" id="2.7.11.1"/>
    </reaction>
</comment>
<comment type="catalytic activity">
    <reaction evidence="8">
        <text>L-seryl-[protein] + ATP = O-phospho-L-seryl-[protein] + ADP + H(+)</text>
        <dbReference type="Rhea" id="RHEA:17989"/>
        <dbReference type="Rhea" id="RHEA-COMP:9863"/>
        <dbReference type="Rhea" id="RHEA-COMP:11604"/>
        <dbReference type="ChEBI" id="CHEBI:15378"/>
        <dbReference type="ChEBI" id="CHEBI:29999"/>
        <dbReference type="ChEBI" id="CHEBI:30616"/>
        <dbReference type="ChEBI" id="CHEBI:83421"/>
        <dbReference type="ChEBI" id="CHEBI:456216"/>
        <dbReference type="EC" id="2.7.11.1"/>
    </reaction>
</comment>
<dbReference type="PROSITE" id="PS50011">
    <property type="entry name" value="PROTEIN_KINASE_DOM"/>
    <property type="match status" value="1"/>
</dbReference>
<dbReference type="GO" id="GO:0004674">
    <property type="term" value="F:protein serine/threonine kinase activity"/>
    <property type="evidence" value="ECO:0007669"/>
    <property type="project" value="UniProtKB-KW"/>
</dbReference>
<evidence type="ECO:0000256" key="2">
    <source>
        <dbReference type="ARBA" id="ARBA00022527"/>
    </source>
</evidence>
<dbReference type="InterPro" id="IPR000719">
    <property type="entry name" value="Prot_kinase_dom"/>
</dbReference>
<feature type="binding site" evidence="9">
    <location>
        <position position="62"/>
    </location>
    <ligand>
        <name>ATP</name>
        <dbReference type="ChEBI" id="CHEBI:30616"/>
    </ligand>
</feature>
<organism evidence="12 13">
    <name type="scientific">Helobdella robusta</name>
    <name type="common">Californian leech</name>
    <dbReference type="NCBI Taxonomy" id="6412"/>
    <lineage>
        <taxon>Eukaryota</taxon>
        <taxon>Metazoa</taxon>
        <taxon>Spiralia</taxon>
        <taxon>Lophotrochozoa</taxon>
        <taxon>Annelida</taxon>
        <taxon>Clitellata</taxon>
        <taxon>Hirudinea</taxon>
        <taxon>Rhynchobdellida</taxon>
        <taxon>Glossiphoniidae</taxon>
        <taxon>Helobdella</taxon>
    </lineage>
</organism>
<dbReference type="PANTHER" id="PTHR24346">
    <property type="entry name" value="MAP/MICROTUBULE AFFINITY-REGULATING KINASE"/>
    <property type="match status" value="1"/>
</dbReference>
<evidence type="ECO:0000256" key="1">
    <source>
        <dbReference type="ARBA" id="ARBA00012513"/>
    </source>
</evidence>
<dbReference type="OrthoDB" id="193931at2759"/>
<dbReference type="InParanoid" id="T1EQ47"/>
<evidence type="ECO:0000256" key="3">
    <source>
        <dbReference type="ARBA" id="ARBA00022679"/>
    </source>
</evidence>
<name>T1EQ47_HELRO</name>
<dbReference type="SUPFAM" id="SSF56112">
    <property type="entry name" value="Protein kinase-like (PK-like)"/>
    <property type="match status" value="1"/>
</dbReference>
<evidence type="ECO:0000256" key="5">
    <source>
        <dbReference type="ARBA" id="ARBA00022777"/>
    </source>
</evidence>
<keyword evidence="3" id="KW-0808">Transferase</keyword>
<dbReference type="KEGG" id="hro:HELRODRAFT_160348"/>
<feature type="domain" description="Protein kinase" evidence="10">
    <location>
        <begin position="33"/>
        <end position="110"/>
    </location>
</feature>
<dbReference type="InterPro" id="IPR017441">
    <property type="entry name" value="Protein_kinase_ATP_BS"/>
</dbReference>
<reference evidence="13" key="1">
    <citation type="submission" date="2012-12" db="EMBL/GenBank/DDBJ databases">
        <authorList>
            <person name="Hellsten U."/>
            <person name="Grimwood J."/>
            <person name="Chapman J.A."/>
            <person name="Shapiro H."/>
            <person name="Aerts A."/>
            <person name="Otillar R.P."/>
            <person name="Terry A.Y."/>
            <person name="Boore J.L."/>
            <person name="Simakov O."/>
            <person name="Marletaz F."/>
            <person name="Cho S.-J."/>
            <person name="Edsinger-Gonzales E."/>
            <person name="Havlak P."/>
            <person name="Kuo D.-H."/>
            <person name="Larsson T."/>
            <person name="Lv J."/>
            <person name="Arendt D."/>
            <person name="Savage R."/>
            <person name="Osoegawa K."/>
            <person name="de Jong P."/>
            <person name="Lindberg D.R."/>
            <person name="Seaver E.C."/>
            <person name="Weisblat D.A."/>
            <person name="Putnam N.H."/>
            <person name="Grigoriev I.V."/>
            <person name="Rokhsar D.S."/>
        </authorList>
    </citation>
    <scope>NUCLEOTIDE SEQUENCE</scope>
</reference>
<dbReference type="EC" id="2.7.11.1" evidence="1"/>
<dbReference type="HOGENOM" id="CLU_2173687_0_0_1"/>
<gene>
    <name evidence="12" type="primary">20198697</name>
    <name evidence="11" type="ORF">HELRODRAFT_160348</name>
</gene>
<dbReference type="PROSITE" id="PS00107">
    <property type="entry name" value="PROTEIN_KINASE_ATP"/>
    <property type="match status" value="1"/>
</dbReference>
<dbReference type="CTD" id="20198697"/>
<dbReference type="GO" id="GO:0005524">
    <property type="term" value="F:ATP binding"/>
    <property type="evidence" value="ECO:0007669"/>
    <property type="project" value="UniProtKB-UniRule"/>
</dbReference>
<keyword evidence="4 9" id="KW-0547">Nucleotide-binding</keyword>
<keyword evidence="13" id="KW-1185">Reference proteome</keyword>
<keyword evidence="5" id="KW-0418">Kinase</keyword>
<proteinExistence type="predicted"/>
<dbReference type="Proteomes" id="UP000015101">
    <property type="component" value="Unassembled WGS sequence"/>
</dbReference>
<keyword evidence="6 9" id="KW-0067">ATP-binding</keyword>
<evidence type="ECO:0000313" key="12">
    <source>
        <dbReference type="EnsemblMetazoa" id="HelroP160348"/>
    </source>
</evidence>
<dbReference type="RefSeq" id="XP_009015561.1">
    <property type="nucleotide sequence ID" value="XM_009017313.1"/>
</dbReference>
<dbReference type="eggNOG" id="KOG0586">
    <property type="taxonomic scope" value="Eukaryota"/>
</dbReference>
<dbReference type="GeneID" id="20198697"/>
<evidence type="ECO:0000256" key="8">
    <source>
        <dbReference type="ARBA" id="ARBA00048679"/>
    </source>
</evidence>
<dbReference type="EMBL" id="AMQM01000579">
    <property type="status" value="NOT_ANNOTATED_CDS"/>
    <property type="molecule type" value="Genomic_DNA"/>
</dbReference>
<evidence type="ECO:0000256" key="9">
    <source>
        <dbReference type="PROSITE-ProRule" id="PRU10141"/>
    </source>
</evidence>
<evidence type="ECO:0000256" key="6">
    <source>
        <dbReference type="ARBA" id="ARBA00022840"/>
    </source>
</evidence>
<dbReference type="InterPro" id="IPR011009">
    <property type="entry name" value="Kinase-like_dom_sf"/>
</dbReference>
<sequence length="110" mass="12585">MAHPKSSRSMVPLYINSMSQSRSFNEPQVIGQYRLIKTIGKGNFAKVKLARHFPTDRLVAIKIIDKTKLSTSSLDKTSLAWKHISIQAHRQTCKQTEQKYRASKPVWMLA</sequence>
<dbReference type="AlphaFoldDB" id="T1EQ47"/>
<dbReference type="STRING" id="6412.T1EQ47"/>
<evidence type="ECO:0000256" key="7">
    <source>
        <dbReference type="ARBA" id="ARBA00047899"/>
    </source>
</evidence>
<evidence type="ECO:0000256" key="4">
    <source>
        <dbReference type="ARBA" id="ARBA00022741"/>
    </source>
</evidence>
<dbReference type="Gene3D" id="3.30.200.20">
    <property type="entry name" value="Phosphorylase Kinase, domain 1"/>
    <property type="match status" value="1"/>
</dbReference>
<evidence type="ECO:0000313" key="13">
    <source>
        <dbReference type="Proteomes" id="UP000015101"/>
    </source>
</evidence>
<reference evidence="12" key="3">
    <citation type="submission" date="2015-06" db="UniProtKB">
        <authorList>
            <consortium name="EnsemblMetazoa"/>
        </authorList>
    </citation>
    <scope>IDENTIFICATION</scope>
</reference>
<dbReference type="EnsemblMetazoa" id="HelroT160348">
    <property type="protein sequence ID" value="HelroP160348"/>
    <property type="gene ID" value="HelroG160348"/>
</dbReference>
<dbReference type="EMBL" id="KB096324">
    <property type="protein sequence ID" value="ESO06193.1"/>
    <property type="molecule type" value="Genomic_DNA"/>
</dbReference>